<evidence type="ECO:0000313" key="1">
    <source>
        <dbReference type="EMBL" id="MBB6125663.1"/>
    </source>
</evidence>
<dbReference type="AlphaFoldDB" id="A0A841J3V8"/>
<keyword evidence="2" id="KW-1185">Reference proteome</keyword>
<name>A0A841J3V8_9SPHN</name>
<gene>
    <name evidence="1" type="ORF">FHS92_003427</name>
</gene>
<comment type="caution">
    <text evidence="1">The sequence shown here is derived from an EMBL/GenBank/DDBJ whole genome shotgun (WGS) entry which is preliminary data.</text>
</comment>
<dbReference type="EMBL" id="JACIJP010000011">
    <property type="protein sequence ID" value="MBB6125663.1"/>
    <property type="molecule type" value="Genomic_DNA"/>
</dbReference>
<proteinExistence type="predicted"/>
<protein>
    <submittedName>
        <fullName evidence="1">Uncharacterized protein</fullName>
    </submittedName>
</protein>
<organism evidence="1 2">
    <name type="scientific">Sphingobium subterraneum</name>
    <dbReference type="NCBI Taxonomy" id="627688"/>
    <lineage>
        <taxon>Bacteria</taxon>
        <taxon>Pseudomonadati</taxon>
        <taxon>Pseudomonadota</taxon>
        <taxon>Alphaproteobacteria</taxon>
        <taxon>Sphingomonadales</taxon>
        <taxon>Sphingomonadaceae</taxon>
        <taxon>Sphingobium</taxon>
    </lineage>
</organism>
<evidence type="ECO:0000313" key="2">
    <source>
        <dbReference type="Proteomes" id="UP000552700"/>
    </source>
</evidence>
<sequence length="127" mass="13925">MVRSMELREKIVREAFAKKDVKPLLSHLRAIPLGSDEIDTLVSLLKRGCLPLFEYPNAKAEAAREDAIAQIVANIEARAPIGAADDIKAVLALFKVIESGYRAILEDLAELLYKHASDARANCLPSV</sequence>
<dbReference type="Proteomes" id="UP000552700">
    <property type="component" value="Unassembled WGS sequence"/>
</dbReference>
<reference evidence="1 2" key="1">
    <citation type="submission" date="2020-08" db="EMBL/GenBank/DDBJ databases">
        <title>Genomic Encyclopedia of Type Strains, Phase IV (KMG-IV): sequencing the most valuable type-strain genomes for metagenomic binning, comparative biology and taxonomic classification.</title>
        <authorList>
            <person name="Goeker M."/>
        </authorList>
    </citation>
    <scope>NUCLEOTIDE SEQUENCE [LARGE SCALE GENOMIC DNA]</scope>
    <source>
        <strain evidence="1 2">DSM 102255</strain>
    </source>
</reference>
<accession>A0A841J3V8</accession>